<reference evidence="1 2" key="1">
    <citation type="submission" date="2022-07" db="EMBL/GenBank/DDBJ databases">
        <title>Methylomonas rivi sp. nov., Methylomonas rosea sp. nov., Methylomonas aureus sp. nov. and Methylomonas subterranea sp. nov., four novel methanotrophs isolated from a freshwater creek and the deep terrestrial subsurface.</title>
        <authorList>
            <person name="Abin C."/>
            <person name="Sankaranarayanan K."/>
            <person name="Garner C."/>
            <person name="Sindelar R."/>
            <person name="Kotary K."/>
            <person name="Garner R."/>
            <person name="Barclay S."/>
            <person name="Lawson P."/>
            <person name="Krumholz L."/>
        </authorList>
    </citation>
    <scope>NUCLEOTIDE SEQUENCE [LARGE SCALE GENOMIC DNA]</scope>
    <source>
        <strain evidence="1 2">SURF-1</strain>
    </source>
</reference>
<dbReference type="InterPro" id="IPR038604">
    <property type="entry name" value="HopJ_sf"/>
</dbReference>
<name>A0ABT1UE65_9GAMM</name>
<dbReference type="Pfam" id="PF08888">
    <property type="entry name" value="HopJ"/>
    <property type="match status" value="1"/>
</dbReference>
<dbReference type="Gene3D" id="3.20.160.10">
    <property type="entry name" value="vpa0580 domain like"/>
    <property type="match status" value="1"/>
</dbReference>
<organism evidence="1 2">
    <name type="scientific">Methylomonas aurea</name>
    <dbReference type="NCBI Taxonomy" id="2952224"/>
    <lineage>
        <taxon>Bacteria</taxon>
        <taxon>Pseudomonadati</taxon>
        <taxon>Pseudomonadota</taxon>
        <taxon>Gammaproteobacteria</taxon>
        <taxon>Methylococcales</taxon>
        <taxon>Methylococcaceae</taxon>
        <taxon>Methylomonas</taxon>
    </lineage>
</organism>
<dbReference type="Proteomes" id="UP001524569">
    <property type="component" value="Unassembled WGS sequence"/>
</dbReference>
<dbReference type="InterPro" id="IPR014984">
    <property type="entry name" value="HopJ"/>
</dbReference>
<proteinExistence type="predicted"/>
<dbReference type="RefSeq" id="WP_256609396.1">
    <property type="nucleotide sequence ID" value="NZ_JANIBM010000002.1"/>
</dbReference>
<evidence type="ECO:0000313" key="1">
    <source>
        <dbReference type="EMBL" id="MCQ8180019.1"/>
    </source>
</evidence>
<evidence type="ECO:0000313" key="2">
    <source>
        <dbReference type="Proteomes" id="UP001524569"/>
    </source>
</evidence>
<keyword evidence="2" id="KW-1185">Reference proteome</keyword>
<sequence>MNKPILLNYFLEKLKNNQTIDFKEAISVIAEHYDYRPTRFRNGLEPCLINEAGQNEGSCRIFAFARIHNLSAEQTLALFGDYYRKDVLGNPDGSDHQNIRNFIRDGWAGIQFDGEALQAK</sequence>
<comment type="caution">
    <text evidence="1">The sequence shown here is derived from an EMBL/GenBank/DDBJ whole genome shotgun (WGS) entry which is preliminary data.</text>
</comment>
<accession>A0ABT1UE65</accession>
<dbReference type="EMBL" id="JANIBM010000002">
    <property type="protein sequence ID" value="MCQ8180019.1"/>
    <property type="molecule type" value="Genomic_DNA"/>
</dbReference>
<gene>
    <name evidence="1" type="ORF">NP603_02755</name>
</gene>
<protein>
    <submittedName>
        <fullName evidence="1">HopJ type III effector protein</fullName>
    </submittedName>
</protein>